<dbReference type="STRING" id="310780.SAMN05216267_1015178"/>
<keyword evidence="1" id="KW-1133">Transmembrane helix</keyword>
<accession>A0A1H8LCT8</accession>
<name>A0A1H8LCT8_9ACTN</name>
<dbReference type="EMBL" id="FODD01000015">
    <property type="protein sequence ID" value="SEO02937.1"/>
    <property type="molecule type" value="Genomic_DNA"/>
</dbReference>
<keyword evidence="1" id="KW-0472">Membrane</keyword>
<sequence>MSQPHSSTTVLAPEYTEYEGGRPLPHAAKDGWMRPYRPGPWRVGVAALALMLASYLMFAALIMVAAGSVQGAGLCLGLALAVIAATLRLLRMGVWISGKGLRQVAFFATVTVPWRQVAGVRTAQQPVKVLGTPRTVQGQALLITRRGGETLRPLMTDHNADFLGRVEAFDIAADALEGWATELS</sequence>
<dbReference type="AlphaFoldDB" id="A0A1H8LCT8"/>
<dbReference type="Proteomes" id="UP000181951">
    <property type="component" value="Unassembled WGS sequence"/>
</dbReference>
<evidence type="ECO:0000256" key="1">
    <source>
        <dbReference type="SAM" id="Phobius"/>
    </source>
</evidence>
<evidence type="ECO:0000313" key="2">
    <source>
        <dbReference type="EMBL" id="SEO02937.1"/>
    </source>
</evidence>
<gene>
    <name evidence="2" type="ORF">SAMN05216267_1015178</name>
</gene>
<proteinExistence type="predicted"/>
<evidence type="ECO:0008006" key="4">
    <source>
        <dbReference type="Google" id="ProtNLM"/>
    </source>
</evidence>
<organism evidence="2 3">
    <name type="scientific">Actinacidiphila rubida</name>
    <dbReference type="NCBI Taxonomy" id="310780"/>
    <lineage>
        <taxon>Bacteria</taxon>
        <taxon>Bacillati</taxon>
        <taxon>Actinomycetota</taxon>
        <taxon>Actinomycetes</taxon>
        <taxon>Kitasatosporales</taxon>
        <taxon>Streptomycetaceae</taxon>
        <taxon>Actinacidiphila</taxon>
    </lineage>
</organism>
<keyword evidence="1" id="KW-0812">Transmembrane</keyword>
<evidence type="ECO:0000313" key="3">
    <source>
        <dbReference type="Proteomes" id="UP000181951"/>
    </source>
</evidence>
<protein>
    <recommendedName>
        <fullName evidence="4">PH domain-containing protein</fullName>
    </recommendedName>
</protein>
<feature type="transmembrane region" description="Helical" evidence="1">
    <location>
        <begin position="43"/>
        <end position="65"/>
    </location>
</feature>
<keyword evidence="3" id="KW-1185">Reference proteome</keyword>
<feature type="transmembrane region" description="Helical" evidence="1">
    <location>
        <begin position="71"/>
        <end position="90"/>
    </location>
</feature>
<reference evidence="2 3" key="1">
    <citation type="submission" date="2016-10" db="EMBL/GenBank/DDBJ databases">
        <authorList>
            <person name="de Groot N.N."/>
        </authorList>
    </citation>
    <scope>NUCLEOTIDE SEQUENCE [LARGE SCALE GENOMIC DNA]</scope>
    <source>
        <strain evidence="2 3">CGMCC 4.2026</strain>
    </source>
</reference>